<dbReference type="GO" id="GO:0031543">
    <property type="term" value="F:peptidyl-proline dioxygenase activity"/>
    <property type="evidence" value="ECO:0000318"/>
    <property type="project" value="GO_Central"/>
</dbReference>
<dbReference type="InterPro" id="IPR039558">
    <property type="entry name" value="TPA1/OFD1_N"/>
</dbReference>
<keyword evidence="5" id="KW-0223">Dioxygenase</keyword>
<comment type="catalytic activity">
    <reaction evidence="8">
        <text>[ribosomal protein uS12]-L-proline + 2-oxoglutarate + O2 = [ribosomal protein uS12]-(3S)-3-hydroxy-L-proline + succinate + CO2</text>
        <dbReference type="Rhea" id="RHEA:54156"/>
        <dbReference type="Rhea" id="RHEA-COMP:13816"/>
        <dbReference type="Rhea" id="RHEA-COMP:13818"/>
        <dbReference type="ChEBI" id="CHEBI:15379"/>
        <dbReference type="ChEBI" id="CHEBI:16526"/>
        <dbReference type="ChEBI" id="CHEBI:16810"/>
        <dbReference type="ChEBI" id="CHEBI:30031"/>
        <dbReference type="ChEBI" id="CHEBI:50342"/>
        <dbReference type="ChEBI" id="CHEBI:85428"/>
    </reaction>
</comment>
<dbReference type="KEGG" id="mbr:MONBRDRAFT_16204"/>
<dbReference type="InterPro" id="IPR019601">
    <property type="entry name" value="Oxoglutarate/Fe-dep_Oase_C"/>
</dbReference>
<dbReference type="SMART" id="SM00702">
    <property type="entry name" value="P4Hc"/>
    <property type="match status" value="1"/>
</dbReference>
<keyword evidence="4" id="KW-0847">Vitamin C</keyword>
<evidence type="ECO:0000256" key="6">
    <source>
        <dbReference type="ARBA" id="ARBA00023002"/>
    </source>
</evidence>
<dbReference type="InterPro" id="IPR043044">
    <property type="entry name" value="TPA1/Ofd1_C"/>
</dbReference>
<keyword evidence="7" id="KW-0408">Iron</keyword>
<dbReference type="InterPro" id="IPR051842">
    <property type="entry name" value="uS12_prolyl_hydroxylase"/>
</dbReference>
<dbReference type="eggNOG" id="KOG3844">
    <property type="taxonomic scope" value="Eukaryota"/>
</dbReference>
<evidence type="ECO:0000256" key="3">
    <source>
        <dbReference type="ARBA" id="ARBA00022723"/>
    </source>
</evidence>
<feature type="domain" description="Fe2OG dioxygenase" evidence="10">
    <location>
        <begin position="135"/>
        <end position="257"/>
    </location>
</feature>
<dbReference type="PANTHER" id="PTHR12117:SF0">
    <property type="entry name" value="PROLYL 3-HYDROXYLASE OGFOD1"/>
    <property type="match status" value="1"/>
</dbReference>
<dbReference type="EMBL" id="CH991547">
    <property type="protein sequence ID" value="EDQ90687.1"/>
    <property type="molecule type" value="Genomic_DNA"/>
</dbReference>
<dbReference type="GO" id="GO:0031418">
    <property type="term" value="F:L-ascorbic acid binding"/>
    <property type="evidence" value="ECO:0007669"/>
    <property type="project" value="UniProtKB-KW"/>
</dbReference>
<dbReference type="Gene3D" id="3.60.130.20">
    <property type="entry name" value="Oxoglutarate/iron-dependent oxygenase, C-terminal degradation domain"/>
    <property type="match status" value="1"/>
</dbReference>
<dbReference type="PANTHER" id="PTHR12117">
    <property type="entry name" value="HISTONE ACETYLTRANSFERASE COMPLEX"/>
    <property type="match status" value="1"/>
</dbReference>
<gene>
    <name evidence="11" type="ORF">MONBRDRAFT_16204</name>
</gene>
<evidence type="ECO:0000256" key="5">
    <source>
        <dbReference type="ARBA" id="ARBA00022964"/>
    </source>
</evidence>
<dbReference type="GeneID" id="5890040"/>
<evidence type="ECO:0000256" key="1">
    <source>
        <dbReference type="ARBA" id="ARBA00001961"/>
    </source>
</evidence>
<dbReference type="InParanoid" id="A9UW10"/>
<dbReference type="Pfam" id="PF10637">
    <property type="entry name" value="Ofd1_CTDD"/>
    <property type="match status" value="1"/>
</dbReference>
<keyword evidence="12" id="KW-1185">Reference proteome</keyword>
<evidence type="ECO:0000256" key="2">
    <source>
        <dbReference type="ARBA" id="ARBA00007443"/>
    </source>
</evidence>
<accession>A9UW10</accession>
<evidence type="ECO:0000313" key="11">
    <source>
        <dbReference type="EMBL" id="EDQ90687.1"/>
    </source>
</evidence>
<dbReference type="RefSeq" id="XP_001744738.1">
    <property type="nucleotide sequence ID" value="XM_001744686.1"/>
</dbReference>
<reference evidence="11 12" key="1">
    <citation type="journal article" date="2008" name="Nature">
        <title>The genome of the choanoflagellate Monosiga brevicollis and the origin of metazoans.</title>
        <authorList>
            <consortium name="JGI Sequencing"/>
            <person name="King N."/>
            <person name="Westbrook M.J."/>
            <person name="Young S.L."/>
            <person name="Kuo A."/>
            <person name="Abedin M."/>
            <person name="Chapman J."/>
            <person name="Fairclough S."/>
            <person name="Hellsten U."/>
            <person name="Isogai Y."/>
            <person name="Letunic I."/>
            <person name="Marr M."/>
            <person name="Pincus D."/>
            <person name="Putnam N."/>
            <person name="Rokas A."/>
            <person name="Wright K.J."/>
            <person name="Zuzow R."/>
            <person name="Dirks W."/>
            <person name="Good M."/>
            <person name="Goodstein D."/>
            <person name="Lemons D."/>
            <person name="Li W."/>
            <person name="Lyons J.B."/>
            <person name="Morris A."/>
            <person name="Nichols S."/>
            <person name="Richter D.J."/>
            <person name="Salamov A."/>
            <person name="Bork P."/>
            <person name="Lim W.A."/>
            <person name="Manning G."/>
            <person name="Miller W.T."/>
            <person name="McGinnis W."/>
            <person name="Shapiro H."/>
            <person name="Tjian R."/>
            <person name="Grigoriev I.V."/>
            <person name="Rokhsar D."/>
        </authorList>
    </citation>
    <scope>NUCLEOTIDE SEQUENCE [LARGE SCALE GENOMIC DNA]</scope>
    <source>
        <strain evidence="12">MX1 / ATCC 50154</strain>
    </source>
</reference>
<evidence type="ECO:0000259" key="10">
    <source>
        <dbReference type="PROSITE" id="PS51471"/>
    </source>
</evidence>
<proteinExistence type="inferred from homology"/>
<dbReference type="PROSITE" id="PS51471">
    <property type="entry name" value="FE2OG_OXY"/>
    <property type="match status" value="1"/>
</dbReference>
<dbReference type="STRING" id="81824.A9UW10"/>
<dbReference type="InterPro" id="IPR005123">
    <property type="entry name" value="Oxoglu/Fe-dep_dioxygenase_dom"/>
</dbReference>
<name>A9UW10_MONBE</name>
<organism evidence="11 12">
    <name type="scientific">Monosiga brevicollis</name>
    <name type="common">Choanoflagellate</name>
    <dbReference type="NCBI Taxonomy" id="81824"/>
    <lineage>
        <taxon>Eukaryota</taxon>
        <taxon>Choanoflagellata</taxon>
        <taxon>Craspedida</taxon>
        <taxon>Salpingoecidae</taxon>
        <taxon>Monosiga</taxon>
    </lineage>
</organism>
<dbReference type="Pfam" id="PF13661">
    <property type="entry name" value="2OG-FeII_Oxy_4"/>
    <property type="match status" value="1"/>
</dbReference>
<comment type="cofactor">
    <cofactor evidence="1">
        <name>L-ascorbate</name>
        <dbReference type="ChEBI" id="CHEBI:38290"/>
    </cofactor>
</comment>
<keyword evidence="6" id="KW-0560">Oxidoreductase</keyword>
<evidence type="ECO:0000256" key="8">
    <source>
        <dbReference type="ARBA" id="ARBA00047444"/>
    </source>
</evidence>
<dbReference type="GO" id="GO:0005737">
    <property type="term" value="C:cytoplasm"/>
    <property type="evidence" value="ECO:0000318"/>
    <property type="project" value="GO_Central"/>
</dbReference>
<dbReference type="GO" id="GO:0006449">
    <property type="term" value="P:regulation of translational termination"/>
    <property type="evidence" value="ECO:0000318"/>
    <property type="project" value="GO_Central"/>
</dbReference>
<dbReference type="Gene3D" id="2.60.120.620">
    <property type="entry name" value="q2cbj1_9rhob like domain"/>
    <property type="match status" value="1"/>
</dbReference>
<evidence type="ECO:0000256" key="9">
    <source>
        <dbReference type="SAM" id="MobiDB-lite"/>
    </source>
</evidence>
<evidence type="ECO:0000313" key="12">
    <source>
        <dbReference type="Proteomes" id="UP000001357"/>
    </source>
</evidence>
<dbReference type="AlphaFoldDB" id="A9UW10"/>
<protein>
    <recommendedName>
        <fullName evidence="10">Fe2OG dioxygenase domain-containing protein</fullName>
    </recommendedName>
</protein>
<dbReference type="FunFam" id="3.60.130.20:FF:000003">
    <property type="entry name" value="Unplaced genomic scaffold supercont1.3, whole genome shotgun sequence"/>
    <property type="match status" value="1"/>
</dbReference>
<feature type="region of interest" description="Disordered" evidence="9">
    <location>
        <begin position="281"/>
        <end position="305"/>
    </location>
</feature>
<dbReference type="Proteomes" id="UP000001357">
    <property type="component" value="Unassembled WGS sequence"/>
</dbReference>
<dbReference type="OMA" id="GWYHIPQ"/>
<keyword evidence="3" id="KW-0479">Metal-binding</keyword>
<dbReference type="FunCoup" id="A9UW10">
    <property type="interactions" value="1129"/>
</dbReference>
<evidence type="ECO:0000256" key="4">
    <source>
        <dbReference type="ARBA" id="ARBA00022896"/>
    </source>
</evidence>
<sequence>MNGSNDVSTEPQAKRGKIAPAVDLSVLAPHLLEEATIAENRKRYVNAAPYSHCVFSPLCPTDLLTKVRDEIVGTLETKFKETDLFKLYQTTDLANVDSTNPELAAKLPTLLQLRDALYSGPFRRMISRIAGCGELTDRVDMAASAYAEGCHLLCHDDVIGSRAVSFIIYFSAEDWTEKDGGALELFPLEKSSQTSFTRADKSQLEQGVPSTIPAARLLPLFNTMAFFRVEPGRSYHAVQEVMREGSPRLSIQGWFHAASEPEGTEMASLNQLKIARAETEAPVSIPGLTPKPEPQTAPDSEPPAVDTELTADERAYLARFLNEAYLKDDALQALSAKFEDESSLQLRKFLHPSLGDAVHGLCMDADVKSNLQLDGLPPDATGMGGGWIARGPAHMQRFLTFPEAVTAARLAGQKLHEIKTELFQSTAFAKWLQRVTGGRLSAVTSQIRRFRPGLDYTVAHHGQLEKDIRLDVTLCFVREESEQATAVWASGDVGGFQCYLAAENEDNVAAEVYCDDDAEGNDLLSVSASTNTLSIVLRDTGTMRFVKYLSGCALSSRWDILNVYDIAYDDDDEEDGDDE</sequence>
<evidence type="ECO:0000256" key="7">
    <source>
        <dbReference type="ARBA" id="ARBA00023004"/>
    </source>
</evidence>
<feature type="non-terminal residue" evidence="11">
    <location>
        <position position="579"/>
    </location>
</feature>
<dbReference type="InterPro" id="IPR006620">
    <property type="entry name" value="Pro_4_hyd_alph"/>
</dbReference>
<comment type="similarity">
    <text evidence="2">Belongs to the TPA1 family.</text>
</comment>
<dbReference type="GO" id="GO:0005506">
    <property type="term" value="F:iron ion binding"/>
    <property type="evidence" value="ECO:0007669"/>
    <property type="project" value="InterPro"/>
</dbReference>